<sequence>MRREHVANEGRGEITATTATACVRVVHMEHPPSRLHLSEAERQGAVSVPLPSTGGGGDETRGVLTVMCVVEAARRQLRLDDTALQLSLHGVVLSPQQDLAEVLETLPCETRKRLVFLLSPTPANALDRQEGERSKKSKQVMFAEPSSPASTRAELAAMTDGEVARSLPMHVSPNLERGTQSTTSQCVFLESWLKPNRCARCQCVRAQHSVFTPTRQERLQSAMVLARKTISRTPRCQSTEREMGLREPGLPYYYADPHQWEPQRGERYHGRGESCHEFCALWGSPMLCRNCQRVKEAHEIEVKHAVTQVSTTTARQPRSLESFLVHSGGNSPPAYARKTCQHLTPSSSSEYCTVCYTQRVKQISRVGPRSPLVDLTPRRQRVSPARPKANNVADWLAVPAAGKEVSAIQKKDVCSSDDKIRRRAKQRNGAESTKEMALMHANNAHSFPSSFLSTAVAKKKKSILTVPPKRINCGALRKGIPWDLVLPYMTFDDLLVCRTVSSAMCSVAISIIYENCHYIMDILDIPIRKRELLVKHANRYASVILDALQEKRPCSEPTDAATHPRRLFHFCILRFLGALQALSPERENGLTERGTQEGRNWAFTDCLEYFPPVLPRDDALAVVTRGNMVGEVCAAQKLLYGEEARVALRSLIEKLAWCDFNSLPPMATQGITDAFEAISVAAAASLVYICDDTKLNGMKSNTKKTRFMSLGGFFEEHALMPLVEFLLSVEVVTKMKWRTHKFLDALRQHHQQHHHQLYRSAV</sequence>
<protein>
    <submittedName>
        <fullName evidence="2">Uncharacterized protein</fullName>
    </submittedName>
</protein>
<dbReference type="Proteomes" id="UP000583944">
    <property type="component" value="Unassembled WGS sequence"/>
</dbReference>
<feature type="region of interest" description="Disordered" evidence="1">
    <location>
        <begin position="127"/>
        <end position="152"/>
    </location>
</feature>
<accession>A0A7J6Y9R8</accession>
<dbReference type="EMBL" id="JABDHM010000024">
    <property type="protein sequence ID" value="KAF5222848.1"/>
    <property type="molecule type" value="Genomic_DNA"/>
</dbReference>
<dbReference type="AlphaFoldDB" id="A0A7J6Y9R8"/>
<name>A0A7J6Y9R8_TRYCR</name>
<dbReference type="VEuPathDB" id="TriTrypDB:BCY84_05569"/>
<evidence type="ECO:0000313" key="3">
    <source>
        <dbReference type="Proteomes" id="UP000583944"/>
    </source>
</evidence>
<evidence type="ECO:0000313" key="2">
    <source>
        <dbReference type="EMBL" id="KAF5222848.1"/>
    </source>
</evidence>
<proteinExistence type="predicted"/>
<comment type="caution">
    <text evidence="2">The sequence shown here is derived from an EMBL/GenBank/DDBJ whole genome shotgun (WGS) entry which is preliminary data.</text>
</comment>
<evidence type="ECO:0000256" key="1">
    <source>
        <dbReference type="SAM" id="MobiDB-lite"/>
    </source>
</evidence>
<reference evidence="2 3" key="1">
    <citation type="journal article" date="2019" name="Genome Biol. Evol.">
        <title>Nanopore Sequencing Significantly Improves Genome Assembly of the Protozoan Parasite Trypanosoma cruzi.</title>
        <authorList>
            <person name="Diaz-Viraque F."/>
            <person name="Pita S."/>
            <person name="Greif G."/>
            <person name="de Souza R.C.M."/>
            <person name="Iraola G."/>
            <person name="Robello C."/>
        </authorList>
    </citation>
    <scope>NUCLEOTIDE SEQUENCE [LARGE SCALE GENOMIC DNA]</scope>
    <source>
        <strain evidence="2 3">Berenice</strain>
    </source>
</reference>
<organism evidence="2 3">
    <name type="scientific">Trypanosoma cruzi</name>
    <dbReference type="NCBI Taxonomy" id="5693"/>
    <lineage>
        <taxon>Eukaryota</taxon>
        <taxon>Discoba</taxon>
        <taxon>Euglenozoa</taxon>
        <taxon>Kinetoplastea</taxon>
        <taxon>Metakinetoplastina</taxon>
        <taxon>Trypanosomatida</taxon>
        <taxon>Trypanosomatidae</taxon>
        <taxon>Trypanosoma</taxon>
        <taxon>Schizotrypanum</taxon>
    </lineage>
</organism>
<gene>
    <name evidence="2" type="ORF">ECC02_004180</name>
</gene>
<dbReference type="VEuPathDB" id="TriTrypDB:ECC02_004180"/>